<dbReference type="OrthoDB" id="5149587at2"/>
<feature type="compositionally biased region" description="Low complexity" evidence="1">
    <location>
        <begin position="9"/>
        <end position="29"/>
    </location>
</feature>
<dbReference type="Proteomes" id="UP000293852">
    <property type="component" value="Unassembled WGS sequence"/>
</dbReference>
<gene>
    <name evidence="3" type="ORF">EV386_2641</name>
</gene>
<keyword evidence="4" id="KW-1185">Reference proteome</keyword>
<dbReference type="RefSeq" id="WP_130415660.1">
    <property type="nucleotide sequence ID" value="NZ_SGWX01000001.1"/>
</dbReference>
<dbReference type="Pfam" id="PF12277">
    <property type="entry name" value="DUF3618"/>
    <property type="match status" value="1"/>
</dbReference>
<keyword evidence="2" id="KW-0812">Transmembrane</keyword>
<comment type="caution">
    <text evidence="3">The sequence shown here is derived from an EMBL/GenBank/DDBJ whole genome shotgun (WGS) entry which is preliminary data.</text>
</comment>
<feature type="transmembrane region" description="Helical" evidence="2">
    <location>
        <begin position="95"/>
        <end position="112"/>
    </location>
</feature>
<organism evidence="3 4">
    <name type="scientific">Xylanimonas ulmi</name>
    <dbReference type="NCBI Taxonomy" id="228973"/>
    <lineage>
        <taxon>Bacteria</taxon>
        <taxon>Bacillati</taxon>
        <taxon>Actinomycetota</taxon>
        <taxon>Actinomycetes</taxon>
        <taxon>Micrococcales</taxon>
        <taxon>Promicromonosporaceae</taxon>
        <taxon>Xylanimonas</taxon>
    </lineage>
</organism>
<protein>
    <submittedName>
        <fullName evidence="3">Uncharacterized protein DUF3618</fullName>
    </submittedName>
</protein>
<feature type="region of interest" description="Disordered" evidence="1">
    <location>
        <begin position="1"/>
        <end position="31"/>
    </location>
</feature>
<reference evidence="3 4" key="1">
    <citation type="submission" date="2019-02" db="EMBL/GenBank/DDBJ databases">
        <title>Sequencing the genomes of 1000 actinobacteria strains.</title>
        <authorList>
            <person name="Klenk H.-P."/>
        </authorList>
    </citation>
    <scope>NUCLEOTIDE SEQUENCE [LARGE SCALE GENOMIC DNA]</scope>
    <source>
        <strain evidence="3 4">DSM 16932</strain>
    </source>
</reference>
<name>A0A4Q7M845_9MICO</name>
<proteinExistence type="predicted"/>
<keyword evidence="2" id="KW-1133">Transmembrane helix</keyword>
<accession>A0A4Q7M845</accession>
<keyword evidence="2" id="KW-0472">Membrane</keyword>
<evidence type="ECO:0000313" key="4">
    <source>
        <dbReference type="Proteomes" id="UP000293852"/>
    </source>
</evidence>
<evidence type="ECO:0000313" key="3">
    <source>
        <dbReference type="EMBL" id="RZS62309.1"/>
    </source>
</evidence>
<dbReference type="InterPro" id="IPR022062">
    <property type="entry name" value="DUF3618"/>
</dbReference>
<sequence length="117" mass="11835">MTADQLPQPADGSAPGTGAAPTGKAPTTADLQAEVARTRAELGATLDALSTRLSPAYQANRLKDSTQQAATDAAAFLTGSGLPQDDARRARNAKALLVGAAAVAVTVAIAVARRVRR</sequence>
<evidence type="ECO:0000256" key="2">
    <source>
        <dbReference type="SAM" id="Phobius"/>
    </source>
</evidence>
<evidence type="ECO:0000256" key="1">
    <source>
        <dbReference type="SAM" id="MobiDB-lite"/>
    </source>
</evidence>
<dbReference type="EMBL" id="SGWX01000001">
    <property type="protein sequence ID" value="RZS62309.1"/>
    <property type="molecule type" value="Genomic_DNA"/>
</dbReference>
<dbReference type="AlphaFoldDB" id="A0A4Q7M845"/>